<dbReference type="AlphaFoldDB" id="A0ABD1ETX1"/>
<proteinExistence type="inferred from homology"/>
<keyword evidence="9 11" id="KW-0539">Nucleus</keyword>
<dbReference type="GO" id="GO:0051301">
    <property type="term" value="P:cell division"/>
    <property type="evidence" value="ECO:0007669"/>
    <property type="project" value="UniProtKB-KW"/>
</dbReference>
<keyword evidence="7 12" id="KW-0175">Coiled coil</keyword>
<feature type="region of interest" description="Disordered" evidence="13">
    <location>
        <begin position="1247"/>
        <end position="1267"/>
    </location>
</feature>
<dbReference type="EMBL" id="JBDJPC010000005">
    <property type="protein sequence ID" value="KAL1502043.1"/>
    <property type="molecule type" value="Genomic_DNA"/>
</dbReference>
<evidence type="ECO:0000256" key="3">
    <source>
        <dbReference type="ARBA" id="ARBA00022618"/>
    </source>
</evidence>
<evidence type="ECO:0000259" key="14">
    <source>
        <dbReference type="SMART" id="SM00968"/>
    </source>
</evidence>
<keyword evidence="4" id="KW-0547">Nucleotide-binding</keyword>
<comment type="similarity">
    <text evidence="2">Belongs to the SMC family. SMC4 subfamily.</text>
</comment>
<keyword evidence="16" id="KW-1185">Reference proteome</keyword>
<dbReference type="Gene3D" id="3.40.50.300">
    <property type="entry name" value="P-loop containing nucleotide triphosphate hydrolases"/>
    <property type="match status" value="2"/>
</dbReference>
<gene>
    <name evidence="15" type="ORF">ABEB36_007248</name>
</gene>
<evidence type="ECO:0000256" key="13">
    <source>
        <dbReference type="SAM" id="MobiDB-lite"/>
    </source>
</evidence>
<comment type="caution">
    <text evidence="15">The sequence shown here is derived from an EMBL/GenBank/DDBJ whole genome shotgun (WGS) entry which is preliminary data.</text>
</comment>
<protein>
    <recommendedName>
        <fullName evidence="11">Structural maintenance of chromosomes protein</fullName>
    </recommendedName>
</protein>
<dbReference type="Pfam" id="PF06470">
    <property type="entry name" value="SMC_hinge"/>
    <property type="match status" value="1"/>
</dbReference>
<evidence type="ECO:0000256" key="12">
    <source>
        <dbReference type="SAM" id="Coils"/>
    </source>
</evidence>
<evidence type="ECO:0000256" key="9">
    <source>
        <dbReference type="ARBA" id="ARBA00023242"/>
    </source>
</evidence>
<dbReference type="FunFam" id="3.40.50.300:FF:000481">
    <property type="entry name" value="Structural maintenance of chromosomes 4"/>
    <property type="match status" value="1"/>
</dbReference>
<dbReference type="SMART" id="SM00968">
    <property type="entry name" value="SMC_hinge"/>
    <property type="match status" value="1"/>
</dbReference>
<dbReference type="Gene3D" id="1.10.287.1490">
    <property type="match status" value="1"/>
</dbReference>
<keyword evidence="5" id="KW-0498">Mitosis</keyword>
<evidence type="ECO:0000313" key="15">
    <source>
        <dbReference type="EMBL" id="KAL1502043.1"/>
    </source>
</evidence>
<feature type="coiled-coil region" evidence="12">
    <location>
        <begin position="313"/>
        <end position="546"/>
    </location>
</feature>
<dbReference type="Gene3D" id="3.30.70.1620">
    <property type="match status" value="1"/>
</dbReference>
<dbReference type="PIRSF" id="PIRSF005719">
    <property type="entry name" value="SMC"/>
    <property type="match status" value="1"/>
</dbReference>
<keyword evidence="3" id="KW-0132">Cell division</keyword>
<dbReference type="InterPro" id="IPR003395">
    <property type="entry name" value="RecF/RecN/SMC_N"/>
</dbReference>
<dbReference type="SUPFAM" id="SSF57997">
    <property type="entry name" value="Tropomyosin"/>
    <property type="match status" value="1"/>
</dbReference>
<evidence type="ECO:0000256" key="1">
    <source>
        <dbReference type="ARBA" id="ARBA00004123"/>
    </source>
</evidence>
<feature type="coiled-coil region" evidence="12">
    <location>
        <begin position="737"/>
        <end position="929"/>
    </location>
</feature>
<keyword evidence="8" id="KW-0226">DNA condensation</keyword>
<dbReference type="GO" id="GO:0030261">
    <property type="term" value="P:chromosome condensation"/>
    <property type="evidence" value="ECO:0007669"/>
    <property type="project" value="UniProtKB-KW"/>
</dbReference>
<dbReference type="FunFam" id="3.30.70.1620:FF:000003">
    <property type="entry name" value="Structural maintenance of chromosomes 4"/>
    <property type="match status" value="1"/>
</dbReference>
<dbReference type="SUPFAM" id="SSF75553">
    <property type="entry name" value="Smc hinge domain"/>
    <property type="match status" value="1"/>
</dbReference>
<keyword evidence="10" id="KW-0131">Cell cycle</keyword>
<evidence type="ECO:0000256" key="11">
    <source>
        <dbReference type="PIRNR" id="PIRNR005719"/>
    </source>
</evidence>
<feature type="coiled-coil region" evidence="12">
    <location>
        <begin position="1053"/>
        <end position="1090"/>
    </location>
</feature>
<evidence type="ECO:0000256" key="7">
    <source>
        <dbReference type="ARBA" id="ARBA00023054"/>
    </source>
</evidence>
<dbReference type="Gene3D" id="1.20.1060.20">
    <property type="match status" value="1"/>
</dbReference>
<dbReference type="Gene3D" id="1.20.5.170">
    <property type="match status" value="1"/>
</dbReference>
<evidence type="ECO:0000256" key="2">
    <source>
        <dbReference type="ARBA" id="ARBA00006005"/>
    </source>
</evidence>
<dbReference type="FunFam" id="3.40.50.300:FF:000585">
    <property type="entry name" value="Structural maintenance of chromosomes 4"/>
    <property type="match status" value="1"/>
</dbReference>
<sequence>MAHSDEEDESFMLLEEGGTTIEGIYIPPVQKPTLALNPTGPRLIITKIYNNFFKSYAKDQDIGPFHKCFNAIVGPNGSGKSNVIDSLLFVFGYRAQKLRCKKVSVLIHNSENFQNVRSCIVAVHFAEIISKEGDDYEIVPNSEFVVSRTAFKDNSSFYEVNGQKVQFKDVALLLKKYGIDLDFNRFLILQGEVEQVAMMKCKGEKSGETGMLEYLEDVIGTVRYKKPLEQLNEKCESLSETILVRLNRLKIVESEMENLREPMEEAIGFLKSENTVVNCKNFLYQKAIKEEKTKVTAEEVLRNEVHKVQQSFLEQLQALSQEKKQRLQVHNKEAEEYEQLKKKKDGLKKAYHNADKKSKQINEDMVLKNTTRKKIKKQIHEEQAKLTKLERVPEESEISIKELEKKLQEFVAKKEQIDTEKNVILQSIQKETGGLQQKKDELQKKLMTLSDAANQAESAFTLAKTELKLCVQKDENEKNKLENLKTLYENNAAKITELSQQLIELKKTIPVATKTLNEASNELHKVKQEEAQLAEAIRSKRAQLEEGKSSLQATKSSGRVLDSLKKAKQEGHCPGFFGRLGDLGSINAKYDVAVSTACGPLDNLVVSDTDTAEWCIEYLKKHDIGRAVFIALDQQEHLRNKATTTIKTPENVPRLYDLIRVNDERVKTAFYYALRDTLVANDLDQASRIAYGATRYRMVTLKGDLIEVSGTMSGGGKPMRGRMGQSIAVETVEPQEIRKMEKKIEEMETNLRQIHQKQTALENQTMTLQPKLKQMENDLEKFNQELQTLKKHQPDLEKQVAEQQKRAKTVQADPKEVKKLTAKVEKLKNEFDEAAKTANDLQAKVDAITDEIKKKSIDKIQAVDKRIKDCTKRIDEYNSEIVKLKVAVKTAARTFETTKENISRMEQEVEDIENSLRTLNEQKIEIMEDSQKLLACIEETSGQLVDRENAFASVKQNVDEITKKEVKLKSEKIDIDEKLKGHDKKIGTYLATIHSFEAKLKSLKLEEIPEEPPQELKKYSDEELESIDAESMETKLKKAEDYLKAAKPNLKSVQEFKEKRTVYMKRAEELNEVTEKRANMRKTLQELKERRKTEFLTGYRIIRMKLKEVYRMITIGGDADFDMVDTFDPFTEGIQFNVRPPRKTWKKISNLSGGEKTLSSLALVFALHYYKPSPLYVMDEIDAALDFKNVSIIGNYIKERAKNTQFLIISLRSVMFELCDHLVGIYKTFNTTKSVTINPRLFEQDNQNQEEHNNDNSNNMQPIENTS</sequence>
<accession>A0ABD1ETX1</accession>
<evidence type="ECO:0000256" key="10">
    <source>
        <dbReference type="ARBA" id="ARBA00023306"/>
    </source>
</evidence>
<evidence type="ECO:0000256" key="5">
    <source>
        <dbReference type="ARBA" id="ARBA00022776"/>
    </source>
</evidence>
<dbReference type="GO" id="GO:0005524">
    <property type="term" value="F:ATP binding"/>
    <property type="evidence" value="ECO:0007669"/>
    <property type="project" value="UniProtKB-KW"/>
</dbReference>
<dbReference type="InterPro" id="IPR024704">
    <property type="entry name" value="SMC"/>
</dbReference>
<keyword evidence="6" id="KW-0067">ATP-binding</keyword>
<comment type="subcellular location">
    <subcellularLocation>
        <location evidence="1 11">Nucleus</location>
    </subcellularLocation>
</comment>
<dbReference type="PANTHER" id="PTHR18937:SF172">
    <property type="entry name" value="STRUCTURAL MAINTENANCE OF CHROMOSOMES PROTEIN"/>
    <property type="match status" value="1"/>
</dbReference>
<feature type="domain" description="SMC hinge" evidence="14">
    <location>
        <begin position="574"/>
        <end position="690"/>
    </location>
</feature>
<evidence type="ECO:0000256" key="8">
    <source>
        <dbReference type="ARBA" id="ARBA00023067"/>
    </source>
</evidence>
<dbReference type="InterPro" id="IPR010935">
    <property type="entry name" value="SMC_hinge"/>
</dbReference>
<dbReference type="InterPro" id="IPR036277">
    <property type="entry name" value="SMC_hinge_sf"/>
</dbReference>
<dbReference type="Pfam" id="PF02463">
    <property type="entry name" value="SMC_N"/>
    <property type="match status" value="1"/>
</dbReference>
<name>A0ABD1ETX1_HYPHA</name>
<evidence type="ECO:0000256" key="4">
    <source>
        <dbReference type="ARBA" id="ARBA00022741"/>
    </source>
</evidence>
<reference evidence="15 16" key="1">
    <citation type="submission" date="2024-05" db="EMBL/GenBank/DDBJ databases">
        <title>Genetic variation in Jamaican populations of the coffee berry borer (Hypothenemus hampei).</title>
        <authorList>
            <person name="Errbii M."/>
            <person name="Myrie A."/>
        </authorList>
    </citation>
    <scope>NUCLEOTIDE SEQUENCE [LARGE SCALE GENOMIC DNA]</scope>
    <source>
        <strain evidence="15">JA-Hopewell-2020-01-JO</strain>
        <tissue evidence="15">Whole body</tissue>
    </source>
</reference>
<dbReference type="Proteomes" id="UP001566132">
    <property type="component" value="Unassembled WGS sequence"/>
</dbReference>
<dbReference type="SUPFAM" id="SSF52540">
    <property type="entry name" value="P-loop containing nucleoside triphosphate hydrolases"/>
    <property type="match status" value="1"/>
</dbReference>
<dbReference type="PANTHER" id="PTHR18937">
    <property type="entry name" value="STRUCTURAL MAINTENANCE OF CHROMOSOMES SMC FAMILY MEMBER"/>
    <property type="match status" value="1"/>
</dbReference>
<organism evidence="15 16">
    <name type="scientific">Hypothenemus hampei</name>
    <name type="common">Coffee berry borer</name>
    <dbReference type="NCBI Taxonomy" id="57062"/>
    <lineage>
        <taxon>Eukaryota</taxon>
        <taxon>Metazoa</taxon>
        <taxon>Ecdysozoa</taxon>
        <taxon>Arthropoda</taxon>
        <taxon>Hexapoda</taxon>
        <taxon>Insecta</taxon>
        <taxon>Pterygota</taxon>
        <taxon>Neoptera</taxon>
        <taxon>Endopterygota</taxon>
        <taxon>Coleoptera</taxon>
        <taxon>Polyphaga</taxon>
        <taxon>Cucujiformia</taxon>
        <taxon>Curculionidae</taxon>
        <taxon>Scolytinae</taxon>
        <taxon>Hypothenemus</taxon>
    </lineage>
</organism>
<evidence type="ECO:0000256" key="6">
    <source>
        <dbReference type="ARBA" id="ARBA00022840"/>
    </source>
</evidence>
<dbReference type="InterPro" id="IPR027417">
    <property type="entry name" value="P-loop_NTPase"/>
</dbReference>
<evidence type="ECO:0000313" key="16">
    <source>
        <dbReference type="Proteomes" id="UP001566132"/>
    </source>
</evidence>
<dbReference type="GO" id="GO:0005634">
    <property type="term" value="C:nucleus"/>
    <property type="evidence" value="ECO:0007669"/>
    <property type="project" value="UniProtKB-SubCell"/>
</dbReference>